<name>A0ABR0IIC2_9PEZI</name>
<organism evidence="1 2">
    <name type="scientific">Podospora pseudoanserina</name>
    <dbReference type="NCBI Taxonomy" id="2609844"/>
    <lineage>
        <taxon>Eukaryota</taxon>
        <taxon>Fungi</taxon>
        <taxon>Dikarya</taxon>
        <taxon>Ascomycota</taxon>
        <taxon>Pezizomycotina</taxon>
        <taxon>Sordariomycetes</taxon>
        <taxon>Sordariomycetidae</taxon>
        <taxon>Sordariales</taxon>
        <taxon>Podosporaceae</taxon>
        <taxon>Podospora</taxon>
    </lineage>
</organism>
<evidence type="ECO:0000313" key="1">
    <source>
        <dbReference type="EMBL" id="KAK4680135.1"/>
    </source>
</evidence>
<accession>A0ABR0IIC2</accession>
<sequence>MAQDRLDLLLFNTLTLDGMAKGSEGVLDCLANVMDRLQRAGRGAVYVSPAGRASSLFLGS</sequence>
<keyword evidence="2" id="KW-1185">Reference proteome</keyword>
<comment type="caution">
    <text evidence="1">The sequence shown here is derived from an EMBL/GenBank/DDBJ whole genome shotgun (WGS) entry which is preliminary data.</text>
</comment>
<evidence type="ECO:0000313" key="2">
    <source>
        <dbReference type="Proteomes" id="UP001323617"/>
    </source>
</evidence>
<dbReference type="Proteomes" id="UP001323617">
    <property type="component" value="Unassembled WGS sequence"/>
</dbReference>
<reference evidence="1 2" key="1">
    <citation type="journal article" date="2023" name="bioRxiv">
        <title>High-quality genome assemblies of four members of thePodospora anserinaspecies complex.</title>
        <authorList>
            <person name="Ament-Velasquez S.L."/>
            <person name="Vogan A.A."/>
            <person name="Wallerman O."/>
            <person name="Hartmann F."/>
            <person name="Gautier V."/>
            <person name="Silar P."/>
            <person name="Giraud T."/>
            <person name="Johannesson H."/>
        </authorList>
    </citation>
    <scope>NUCLEOTIDE SEQUENCE [LARGE SCALE GENOMIC DNA]</scope>
    <source>
        <strain evidence="1 2">CBS 124.78</strain>
    </source>
</reference>
<protein>
    <submittedName>
        <fullName evidence="1">Uncharacterized protein</fullName>
    </submittedName>
</protein>
<dbReference type="RefSeq" id="XP_062803605.1">
    <property type="nucleotide sequence ID" value="XM_062940297.1"/>
</dbReference>
<gene>
    <name evidence="1" type="ORF">QC764_0041940</name>
</gene>
<proteinExistence type="predicted"/>
<dbReference type="EMBL" id="JAFFHC010000002">
    <property type="protein sequence ID" value="KAK4680135.1"/>
    <property type="molecule type" value="Genomic_DNA"/>
</dbReference>
<dbReference type="GeneID" id="87960840"/>